<evidence type="ECO:0000313" key="5">
    <source>
        <dbReference type="EMBL" id="KAK1753414.1"/>
    </source>
</evidence>
<dbReference type="GO" id="GO:1990904">
    <property type="term" value="C:ribonucleoprotein complex"/>
    <property type="evidence" value="ECO:0007669"/>
    <property type="project" value="UniProtKB-KW"/>
</dbReference>
<evidence type="ECO:0000256" key="4">
    <source>
        <dbReference type="RuleBase" id="RU000570"/>
    </source>
</evidence>
<protein>
    <recommendedName>
        <fullName evidence="4">Ribosomal protein</fullName>
    </recommendedName>
</protein>
<accession>A0AAJ0B827</accession>
<dbReference type="GO" id="GO:0003735">
    <property type="term" value="F:structural constituent of ribosome"/>
    <property type="evidence" value="ECO:0007669"/>
    <property type="project" value="InterPro"/>
</dbReference>
<comment type="caution">
    <text evidence="5">The sequence shown here is derived from an EMBL/GenBank/DDBJ whole genome shotgun (WGS) entry which is preliminary data.</text>
</comment>
<dbReference type="SUPFAM" id="SSF57840">
    <property type="entry name" value="Ribosomal protein L36"/>
    <property type="match status" value="1"/>
</dbReference>
<dbReference type="NCBIfam" id="TIGR01022">
    <property type="entry name" value="rpmJ_bact"/>
    <property type="match status" value="1"/>
</dbReference>
<dbReference type="PANTHER" id="PTHR18804">
    <property type="entry name" value="RIBOSOMAL PROTEIN"/>
    <property type="match status" value="1"/>
</dbReference>
<dbReference type="GO" id="GO:0005840">
    <property type="term" value="C:ribosome"/>
    <property type="evidence" value="ECO:0007669"/>
    <property type="project" value="UniProtKB-KW"/>
</dbReference>
<sequence length="139" mass="15210">MASLSLLSRTIRSSTPATSALVTSMRGLSLGTPTQALAPLLLSRPLSQTVLAAPHRCTNSCCCRPKLTTSSRVDGPTGSLNGLEAQQKRGMKVHSAIRRRCEHCKVVRRKASKRSNGYLYIICPANPRHKQRQGYVKPR</sequence>
<comment type="similarity">
    <text evidence="1 4">Belongs to the bacterial ribosomal protein bL36 family.</text>
</comment>
<dbReference type="PANTHER" id="PTHR18804:SF16">
    <property type="entry name" value="RIBOSOMAL PROTEIN"/>
    <property type="match status" value="1"/>
</dbReference>
<dbReference type="EMBL" id="MU839837">
    <property type="protein sequence ID" value="KAK1753414.1"/>
    <property type="molecule type" value="Genomic_DNA"/>
</dbReference>
<evidence type="ECO:0000256" key="3">
    <source>
        <dbReference type="ARBA" id="ARBA00023274"/>
    </source>
</evidence>
<dbReference type="HAMAP" id="MF_00251">
    <property type="entry name" value="Ribosomal_bL36"/>
    <property type="match status" value="1"/>
</dbReference>
<keyword evidence="3 4" id="KW-0687">Ribonucleoprotein</keyword>
<gene>
    <name evidence="5" type="ORF">QBC47DRAFT_386327</name>
</gene>
<dbReference type="Proteomes" id="UP001239445">
    <property type="component" value="Unassembled WGS sequence"/>
</dbReference>
<dbReference type="InterPro" id="IPR052010">
    <property type="entry name" value="Ribosomal_LSU_bL36"/>
</dbReference>
<keyword evidence="6" id="KW-1185">Reference proteome</keyword>
<proteinExistence type="inferred from homology"/>
<evidence type="ECO:0000256" key="2">
    <source>
        <dbReference type="ARBA" id="ARBA00022980"/>
    </source>
</evidence>
<dbReference type="InterPro" id="IPR000473">
    <property type="entry name" value="Ribosomal_bL36"/>
</dbReference>
<evidence type="ECO:0000256" key="1">
    <source>
        <dbReference type="ARBA" id="ARBA00007645"/>
    </source>
</evidence>
<evidence type="ECO:0000313" key="6">
    <source>
        <dbReference type="Proteomes" id="UP001239445"/>
    </source>
</evidence>
<reference evidence="5" key="1">
    <citation type="submission" date="2023-06" db="EMBL/GenBank/DDBJ databases">
        <title>Genome-scale phylogeny and comparative genomics of the fungal order Sordariales.</title>
        <authorList>
            <consortium name="Lawrence Berkeley National Laboratory"/>
            <person name="Hensen N."/>
            <person name="Bonometti L."/>
            <person name="Westerberg I."/>
            <person name="Brannstrom I.O."/>
            <person name="Guillou S."/>
            <person name="Cros-Aarteil S."/>
            <person name="Calhoun S."/>
            <person name="Haridas S."/>
            <person name="Kuo A."/>
            <person name="Mondo S."/>
            <person name="Pangilinan J."/>
            <person name="Riley R."/>
            <person name="Labutti K."/>
            <person name="Andreopoulos B."/>
            <person name="Lipzen A."/>
            <person name="Chen C."/>
            <person name="Yanf M."/>
            <person name="Daum C."/>
            <person name="Ng V."/>
            <person name="Clum A."/>
            <person name="Steindorff A."/>
            <person name="Ohm R."/>
            <person name="Martin F."/>
            <person name="Silar P."/>
            <person name="Natvig D."/>
            <person name="Lalanne C."/>
            <person name="Gautier V."/>
            <person name="Ament-Velasquez S.L."/>
            <person name="Kruys A."/>
            <person name="Hutchinson M.I."/>
            <person name="Powell A.J."/>
            <person name="Barry K."/>
            <person name="Miller A.N."/>
            <person name="Grigoriev I.V."/>
            <person name="Debuchy R."/>
            <person name="Gladieux P."/>
            <person name="Thoren M.H."/>
            <person name="Johannesson H."/>
        </authorList>
    </citation>
    <scope>NUCLEOTIDE SEQUENCE</scope>
    <source>
        <strain evidence="5">PSN4</strain>
    </source>
</reference>
<dbReference type="Pfam" id="PF00444">
    <property type="entry name" value="Ribosomal_L36"/>
    <property type="match status" value="1"/>
</dbReference>
<name>A0AAJ0B827_9PEZI</name>
<dbReference type="InterPro" id="IPR035977">
    <property type="entry name" value="Ribosomal_bL36_sp"/>
</dbReference>
<keyword evidence="2 4" id="KW-0689">Ribosomal protein</keyword>
<organism evidence="5 6">
    <name type="scientific">Echria macrotheca</name>
    <dbReference type="NCBI Taxonomy" id="438768"/>
    <lineage>
        <taxon>Eukaryota</taxon>
        <taxon>Fungi</taxon>
        <taxon>Dikarya</taxon>
        <taxon>Ascomycota</taxon>
        <taxon>Pezizomycotina</taxon>
        <taxon>Sordariomycetes</taxon>
        <taxon>Sordariomycetidae</taxon>
        <taxon>Sordariales</taxon>
        <taxon>Schizotheciaceae</taxon>
        <taxon>Echria</taxon>
    </lineage>
</organism>
<dbReference type="AlphaFoldDB" id="A0AAJ0B827"/>
<dbReference type="GO" id="GO:0006412">
    <property type="term" value="P:translation"/>
    <property type="evidence" value="ECO:0007669"/>
    <property type="project" value="InterPro"/>
</dbReference>